<dbReference type="EMBL" id="JAUSQU010000003">
    <property type="protein sequence ID" value="MDP9850417.1"/>
    <property type="molecule type" value="Genomic_DNA"/>
</dbReference>
<sequence>MTGTALDMTSTRQQAVGPVYAAYGTLDPGAVTLAEAFTTGLTLAQVPLQVLVALETGSPALVKEATAALDGLCDRPLIGAFCLNDYWNTTLRILNPGSVLDSARDLVADKAALYPALTRHGAAAPGFIVGTLGENLLEDALDRFGPCPILKPARGAGSRGVYRYRSYLSIADNLALYRELLSVGNIDSSTPILGAAYVGGEHALEISVDVIAADGQAVHAIVHEKLTATQRHPFVDRVMASPPEHPAIIDALPQLPATIAAIITTLALADGALHVELRLESGLWHVLDVGVRPGAGLIPHSVQALTGVDPRLVHLAASLARPLTKDVLAAAVPSHSAAALACCYIAEPERDAVTLARQADLTVLLREAPDVLGWHLNACESVEQIYRPDAGLSVGLGAATPSRALQRLRSIVEPFTYSTT</sequence>
<keyword evidence="4" id="KW-1185">Reference proteome</keyword>
<organism evidence="3 4">
    <name type="scientific">Streptosporangium lutulentum</name>
    <dbReference type="NCBI Taxonomy" id="1461250"/>
    <lineage>
        <taxon>Bacteria</taxon>
        <taxon>Bacillati</taxon>
        <taxon>Actinomycetota</taxon>
        <taxon>Actinomycetes</taxon>
        <taxon>Streptosporangiales</taxon>
        <taxon>Streptosporangiaceae</taxon>
        <taxon>Streptosporangium</taxon>
    </lineage>
</organism>
<dbReference type="Proteomes" id="UP001225356">
    <property type="component" value="Unassembled WGS sequence"/>
</dbReference>
<proteinExistence type="predicted"/>
<feature type="domain" description="ATP-grasp" evidence="2">
    <location>
        <begin position="114"/>
        <end position="319"/>
    </location>
</feature>
<dbReference type="SUPFAM" id="SSF56059">
    <property type="entry name" value="Glutathione synthetase ATP-binding domain-like"/>
    <property type="match status" value="1"/>
</dbReference>
<dbReference type="InterPro" id="IPR011761">
    <property type="entry name" value="ATP-grasp"/>
</dbReference>
<comment type="caution">
    <text evidence="3">The sequence shown here is derived from an EMBL/GenBank/DDBJ whole genome shotgun (WGS) entry which is preliminary data.</text>
</comment>
<dbReference type="RefSeq" id="WP_307569432.1">
    <property type="nucleotide sequence ID" value="NZ_JAUSQU010000003.1"/>
</dbReference>
<gene>
    <name evidence="3" type="ORF">J2853_009713</name>
</gene>
<evidence type="ECO:0000259" key="2">
    <source>
        <dbReference type="PROSITE" id="PS50975"/>
    </source>
</evidence>
<reference evidence="3 4" key="1">
    <citation type="submission" date="2023-07" db="EMBL/GenBank/DDBJ databases">
        <title>Sequencing the genomes of 1000 actinobacteria strains.</title>
        <authorList>
            <person name="Klenk H.-P."/>
        </authorList>
    </citation>
    <scope>NUCLEOTIDE SEQUENCE [LARGE SCALE GENOMIC DNA]</scope>
    <source>
        <strain evidence="3 4">DSM 46740</strain>
    </source>
</reference>
<evidence type="ECO:0000256" key="1">
    <source>
        <dbReference type="PROSITE-ProRule" id="PRU00409"/>
    </source>
</evidence>
<evidence type="ECO:0000313" key="4">
    <source>
        <dbReference type="Proteomes" id="UP001225356"/>
    </source>
</evidence>
<name>A0ABT9QUJ7_9ACTN</name>
<protein>
    <recommendedName>
        <fullName evidence="2">ATP-grasp domain-containing protein</fullName>
    </recommendedName>
</protein>
<keyword evidence="1" id="KW-0067">ATP-binding</keyword>
<dbReference type="PROSITE" id="PS50975">
    <property type="entry name" value="ATP_GRASP"/>
    <property type="match status" value="1"/>
</dbReference>
<accession>A0ABT9QUJ7</accession>
<keyword evidence="1" id="KW-0547">Nucleotide-binding</keyword>
<evidence type="ECO:0000313" key="3">
    <source>
        <dbReference type="EMBL" id="MDP9850417.1"/>
    </source>
</evidence>
<dbReference type="Gene3D" id="3.30.470.20">
    <property type="entry name" value="ATP-grasp fold, B domain"/>
    <property type="match status" value="1"/>
</dbReference>
<dbReference type="Pfam" id="PF13535">
    <property type="entry name" value="ATP-grasp_4"/>
    <property type="match status" value="1"/>
</dbReference>